<sequence>MHNVITEDWDRKHVGIILRDEYFLSTAHPMTLPGIRSFATGDMLSKMHFRTGFDARDVEFVLGGDGWRGVKPFILDFNQMRPWDRTPSEVSKMTLLPAAASVRRTLHNV</sequence>
<dbReference type="Proteomes" id="UP000298138">
    <property type="component" value="Unassembled WGS sequence"/>
</dbReference>
<dbReference type="AlphaFoldDB" id="A0A4V3SHK4"/>
<dbReference type="EMBL" id="ML220173">
    <property type="protein sequence ID" value="TGZ76574.1"/>
    <property type="molecule type" value="Genomic_DNA"/>
</dbReference>
<dbReference type="OrthoDB" id="2993351at2759"/>
<organism evidence="1 2">
    <name type="scientific">Ascodesmis nigricans</name>
    <dbReference type="NCBI Taxonomy" id="341454"/>
    <lineage>
        <taxon>Eukaryota</taxon>
        <taxon>Fungi</taxon>
        <taxon>Dikarya</taxon>
        <taxon>Ascomycota</taxon>
        <taxon>Pezizomycotina</taxon>
        <taxon>Pezizomycetes</taxon>
        <taxon>Pezizales</taxon>
        <taxon>Ascodesmidaceae</taxon>
        <taxon>Ascodesmis</taxon>
    </lineage>
</organism>
<accession>A0A4V3SHK4</accession>
<proteinExistence type="predicted"/>
<reference evidence="1 2" key="1">
    <citation type="submission" date="2019-04" db="EMBL/GenBank/DDBJ databases">
        <title>Comparative genomics and transcriptomics to analyze fruiting body development in filamentous ascomycetes.</title>
        <authorList>
            <consortium name="DOE Joint Genome Institute"/>
            <person name="Lutkenhaus R."/>
            <person name="Traeger S."/>
            <person name="Breuer J."/>
            <person name="Kuo A."/>
            <person name="Lipzen A."/>
            <person name="Pangilinan J."/>
            <person name="Dilworth D."/>
            <person name="Sandor L."/>
            <person name="Poggeler S."/>
            <person name="Barry K."/>
            <person name="Grigoriev I.V."/>
            <person name="Nowrousian M."/>
        </authorList>
    </citation>
    <scope>NUCLEOTIDE SEQUENCE [LARGE SCALE GENOMIC DNA]</scope>
    <source>
        <strain evidence="1 2">CBS 389.68</strain>
    </source>
</reference>
<evidence type="ECO:0000313" key="2">
    <source>
        <dbReference type="Proteomes" id="UP000298138"/>
    </source>
</evidence>
<name>A0A4V3SHK4_9PEZI</name>
<dbReference type="STRING" id="341454.A0A4V3SHK4"/>
<gene>
    <name evidence="1" type="ORF">EX30DRAFT_344794</name>
</gene>
<protein>
    <submittedName>
        <fullName evidence="1">Uncharacterized protein</fullName>
    </submittedName>
</protein>
<dbReference type="InParanoid" id="A0A4V3SHK4"/>
<evidence type="ECO:0000313" key="1">
    <source>
        <dbReference type="EMBL" id="TGZ76574.1"/>
    </source>
</evidence>
<keyword evidence="2" id="KW-1185">Reference proteome</keyword>